<evidence type="ECO:0000313" key="4">
    <source>
        <dbReference type="Proteomes" id="UP000078503"/>
    </source>
</evidence>
<reference evidence="3 4" key="1">
    <citation type="submission" date="2016-03" db="EMBL/GenBank/DDBJ databases">
        <title>Photobacterium proteolyticum sp. nov. a protease producing bacterium isolated from ocean sediments of Laizhou Bay.</title>
        <authorList>
            <person name="Li Y."/>
        </authorList>
    </citation>
    <scope>NUCLEOTIDE SEQUENCE [LARGE SCALE GENOMIC DNA]</scope>
    <source>
        <strain evidence="3 4">R-40508</strain>
    </source>
</reference>
<keyword evidence="1" id="KW-0472">Membrane</keyword>
<comment type="caution">
    <text evidence="3">The sequence shown here is derived from an EMBL/GenBank/DDBJ whole genome shotgun (WGS) entry which is preliminary data.</text>
</comment>
<name>A0A178K775_9GAMM</name>
<dbReference type="Pfam" id="PF07811">
    <property type="entry name" value="TadE"/>
    <property type="match status" value="1"/>
</dbReference>
<organism evidence="3 4">
    <name type="scientific">Photobacterium jeanii</name>
    <dbReference type="NCBI Taxonomy" id="858640"/>
    <lineage>
        <taxon>Bacteria</taxon>
        <taxon>Pseudomonadati</taxon>
        <taxon>Pseudomonadota</taxon>
        <taxon>Gammaproteobacteria</taxon>
        <taxon>Vibrionales</taxon>
        <taxon>Vibrionaceae</taxon>
        <taxon>Photobacterium</taxon>
    </lineage>
</organism>
<evidence type="ECO:0000259" key="2">
    <source>
        <dbReference type="Pfam" id="PF07811"/>
    </source>
</evidence>
<accession>A0A178K775</accession>
<dbReference type="Proteomes" id="UP000078503">
    <property type="component" value="Unassembled WGS sequence"/>
</dbReference>
<keyword evidence="4" id="KW-1185">Reference proteome</keyword>
<gene>
    <name evidence="3" type="ORF">A3K86_15055</name>
</gene>
<proteinExistence type="predicted"/>
<keyword evidence="1" id="KW-1133">Transmembrane helix</keyword>
<dbReference type="AlphaFoldDB" id="A0A178K775"/>
<sequence>MIIRRLNKQGGVFAIEFALGFIVLFMFTMLIFEACRLTYICSVLDYTAAEAARDTRVQLNKSDDFIKYKGKNCDTDVSENEKQKCKTIQSFSGDQFAIWFHTFINNNGGKLWQVFTARNEMTITAQHYKNLYALAANRPSSGWNKNSVSLYQVTYKYQPIFFKWSFSDSQIKRHVLVIDEFERKQSAKI</sequence>
<dbReference type="OrthoDB" id="5817223at2"/>
<evidence type="ECO:0000313" key="3">
    <source>
        <dbReference type="EMBL" id="OAN12987.1"/>
    </source>
</evidence>
<evidence type="ECO:0000256" key="1">
    <source>
        <dbReference type="SAM" id="Phobius"/>
    </source>
</evidence>
<dbReference type="EMBL" id="LVHF01000029">
    <property type="protein sequence ID" value="OAN12987.1"/>
    <property type="molecule type" value="Genomic_DNA"/>
</dbReference>
<keyword evidence="1" id="KW-0812">Transmembrane</keyword>
<dbReference type="STRING" id="858640.A3K86_15055"/>
<protein>
    <recommendedName>
        <fullName evidence="2">TadE-like domain-containing protein</fullName>
    </recommendedName>
</protein>
<dbReference type="InterPro" id="IPR012495">
    <property type="entry name" value="TadE-like_dom"/>
</dbReference>
<feature type="transmembrane region" description="Helical" evidence="1">
    <location>
        <begin position="12"/>
        <end position="32"/>
    </location>
</feature>
<feature type="domain" description="TadE-like" evidence="2">
    <location>
        <begin position="11"/>
        <end position="53"/>
    </location>
</feature>
<dbReference type="RefSeq" id="WP_068332795.1">
    <property type="nucleotide sequence ID" value="NZ_LVHF01000029.1"/>
</dbReference>